<dbReference type="EMBL" id="KN835675">
    <property type="protein sequence ID" value="KIK35010.1"/>
    <property type="molecule type" value="Genomic_DNA"/>
</dbReference>
<organism evidence="2 3">
    <name type="scientific">Suillus luteus UH-Slu-Lm8-n1</name>
    <dbReference type="NCBI Taxonomy" id="930992"/>
    <lineage>
        <taxon>Eukaryota</taxon>
        <taxon>Fungi</taxon>
        <taxon>Dikarya</taxon>
        <taxon>Basidiomycota</taxon>
        <taxon>Agaricomycotina</taxon>
        <taxon>Agaricomycetes</taxon>
        <taxon>Agaricomycetidae</taxon>
        <taxon>Boletales</taxon>
        <taxon>Suillineae</taxon>
        <taxon>Suillaceae</taxon>
        <taxon>Suillus</taxon>
    </lineage>
</organism>
<reference evidence="2 3" key="1">
    <citation type="submission" date="2014-04" db="EMBL/GenBank/DDBJ databases">
        <authorList>
            <consortium name="DOE Joint Genome Institute"/>
            <person name="Kuo A."/>
            <person name="Ruytinx J."/>
            <person name="Rineau F."/>
            <person name="Colpaert J."/>
            <person name="Kohler A."/>
            <person name="Nagy L.G."/>
            <person name="Floudas D."/>
            <person name="Copeland A."/>
            <person name="Barry K.W."/>
            <person name="Cichocki N."/>
            <person name="Veneault-Fourrey C."/>
            <person name="LaButti K."/>
            <person name="Lindquist E.A."/>
            <person name="Lipzen A."/>
            <person name="Lundell T."/>
            <person name="Morin E."/>
            <person name="Murat C."/>
            <person name="Sun H."/>
            <person name="Tunlid A."/>
            <person name="Henrissat B."/>
            <person name="Grigoriev I.V."/>
            <person name="Hibbett D.S."/>
            <person name="Martin F."/>
            <person name="Nordberg H.P."/>
            <person name="Cantor M.N."/>
            <person name="Hua S.X."/>
        </authorList>
    </citation>
    <scope>NUCLEOTIDE SEQUENCE [LARGE SCALE GENOMIC DNA]</scope>
    <source>
        <strain evidence="2 3">UH-Slu-Lm8-n1</strain>
    </source>
</reference>
<dbReference type="AlphaFoldDB" id="A0A0C9ZC03"/>
<reference evidence="3" key="2">
    <citation type="submission" date="2015-01" db="EMBL/GenBank/DDBJ databases">
        <title>Evolutionary Origins and Diversification of the Mycorrhizal Mutualists.</title>
        <authorList>
            <consortium name="DOE Joint Genome Institute"/>
            <consortium name="Mycorrhizal Genomics Consortium"/>
            <person name="Kohler A."/>
            <person name="Kuo A."/>
            <person name="Nagy L.G."/>
            <person name="Floudas D."/>
            <person name="Copeland A."/>
            <person name="Barry K.W."/>
            <person name="Cichocki N."/>
            <person name="Veneault-Fourrey C."/>
            <person name="LaButti K."/>
            <person name="Lindquist E.A."/>
            <person name="Lipzen A."/>
            <person name="Lundell T."/>
            <person name="Morin E."/>
            <person name="Murat C."/>
            <person name="Riley R."/>
            <person name="Ohm R."/>
            <person name="Sun H."/>
            <person name="Tunlid A."/>
            <person name="Henrissat B."/>
            <person name="Grigoriev I.V."/>
            <person name="Hibbett D.S."/>
            <person name="Martin F."/>
        </authorList>
    </citation>
    <scope>NUCLEOTIDE SEQUENCE [LARGE SCALE GENOMIC DNA]</scope>
    <source>
        <strain evidence="3">UH-Slu-Lm8-n1</strain>
    </source>
</reference>
<protein>
    <submittedName>
        <fullName evidence="2">Uncharacterized protein</fullName>
    </submittedName>
</protein>
<evidence type="ECO:0000313" key="2">
    <source>
        <dbReference type="EMBL" id="KIK35010.1"/>
    </source>
</evidence>
<evidence type="ECO:0000313" key="3">
    <source>
        <dbReference type="Proteomes" id="UP000054485"/>
    </source>
</evidence>
<feature type="region of interest" description="Disordered" evidence="1">
    <location>
        <begin position="43"/>
        <end position="131"/>
    </location>
</feature>
<gene>
    <name evidence="2" type="ORF">CY34DRAFT_17313</name>
</gene>
<evidence type="ECO:0000256" key="1">
    <source>
        <dbReference type="SAM" id="MobiDB-lite"/>
    </source>
</evidence>
<accession>A0A0C9ZC03</accession>
<proteinExistence type="predicted"/>
<dbReference type="OrthoDB" id="2687054at2759"/>
<sequence length="172" mass="18974">MDEITLGKLSRAQLHKVAKDHGVRANMQSVVIIRELLKLSKAVPALQDEESEEPPRKKAKTTEERHPAAGPSTRTVDLPADTSFDAPTPKTPIKAAGRAGGIAPDNLGRNSPSLPEEPRILNRGQSSLKRTPKAEAKPLLGPDWVKARHSFVDDPWRSLGGPQRRTFTWWKN</sequence>
<name>A0A0C9ZC03_9AGAM</name>
<dbReference type="InParanoid" id="A0A0C9ZC03"/>
<dbReference type="HOGENOM" id="CLU_1284026_0_0_1"/>
<dbReference type="STRING" id="930992.A0A0C9ZC03"/>
<dbReference type="Proteomes" id="UP000054485">
    <property type="component" value="Unassembled WGS sequence"/>
</dbReference>
<feature type="compositionally biased region" description="Basic and acidic residues" evidence="1">
    <location>
        <begin position="53"/>
        <end position="67"/>
    </location>
</feature>
<keyword evidence="3" id="KW-1185">Reference proteome</keyword>